<feature type="domain" description="Major facilitator superfamily (MFS) profile" evidence="6">
    <location>
        <begin position="32"/>
        <end position="444"/>
    </location>
</feature>
<feature type="transmembrane region" description="Helical" evidence="5">
    <location>
        <begin position="31"/>
        <end position="56"/>
    </location>
</feature>
<feature type="transmembrane region" description="Helical" evidence="5">
    <location>
        <begin position="419"/>
        <end position="440"/>
    </location>
</feature>
<feature type="transmembrane region" description="Helical" evidence="5">
    <location>
        <begin position="68"/>
        <end position="86"/>
    </location>
</feature>
<dbReference type="PANTHER" id="PTHR23508:SF10">
    <property type="entry name" value="CARBOXYLIC ACID TRANSPORTER PROTEIN HOMOLOG"/>
    <property type="match status" value="1"/>
</dbReference>
<dbReference type="PROSITE" id="PS00217">
    <property type="entry name" value="SUGAR_TRANSPORT_2"/>
    <property type="match status" value="1"/>
</dbReference>
<evidence type="ECO:0000313" key="7">
    <source>
        <dbReference type="EMBL" id="ENU91130.1"/>
    </source>
</evidence>
<keyword evidence="3 5" id="KW-1133">Transmembrane helix</keyword>
<keyword evidence="2 5" id="KW-0812">Transmembrane</keyword>
<evidence type="ECO:0000256" key="5">
    <source>
        <dbReference type="SAM" id="Phobius"/>
    </source>
</evidence>
<evidence type="ECO:0000259" key="6">
    <source>
        <dbReference type="PROSITE" id="PS50850"/>
    </source>
</evidence>
<dbReference type="GO" id="GO:0005886">
    <property type="term" value="C:plasma membrane"/>
    <property type="evidence" value="ECO:0007669"/>
    <property type="project" value="TreeGrafter"/>
</dbReference>
<gene>
    <name evidence="7" type="ORF">F971_03267</name>
</gene>
<dbReference type="Gene3D" id="1.20.1250.20">
    <property type="entry name" value="MFS general substrate transporter like domains"/>
    <property type="match status" value="1"/>
</dbReference>
<dbReference type="PROSITE" id="PS50850">
    <property type="entry name" value="MFS"/>
    <property type="match status" value="1"/>
</dbReference>
<dbReference type="Proteomes" id="UP000013049">
    <property type="component" value="Unassembled WGS sequence"/>
</dbReference>
<comment type="caution">
    <text evidence="7">The sequence shown here is derived from an EMBL/GenBank/DDBJ whole genome shotgun (WGS) entry which is preliminary data.</text>
</comment>
<comment type="subcellular location">
    <subcellularLocation>
        <location evidence="1">Membrane</location>
        <topology evidence="1">Multi-pass membrane protein</topology>
    </subcellularLocation>
</comment>
<protein>
    <recommendedName>
        <fullName evidence="6">Major facilitator superfamily (MFS) profile domain-containing protein</fullName>
    </recommendedName>
</protein>
<name>N8UUR0_9GAMM</name>
<dbReference type="SUPFAM" id="SSF103473">
    <property type="entry name" value="MFS general substrate transporter"/>
    <property type="match status" value="1"/>
</dbReference>
<evidence type="ECO:0000256" key="2">
    <source>
        <dbReference type="ARBA" id="ARBA00022692"/>
    </source>
</evidence>
<dbReference type="InterPro" id="IPR005829">
    <property type="entry name" value="Sugar_transporter_CS"/>
</dbReference>
<dbReference type="PATRIC" id="fig|1217712.3.peg.3155"/>
<dbReference type="CDD" id="cd17365">
    <property type="entry name" value="MFS_PcaK_like"/>
    <property type="match status" value="1"/>
</dbReference>
<evidence type="ECO:0000313" key="8">
    <source>
        <dbReference type="Proteomes" id="UP000013049"/>
    </source>
</evidence>
<dbReference type="GO" id="GO:0046943">
    <property type="term" value="F:carboxylic acid transmembrane transporter activity"/>
    <property type="evidence" value="ECO:0007669"/>
    <property type="project" value="TreeGrafter"/>
</dbReference>
<dbReference type="PANTHER" id="PTHR23508">
    <property type="entry name" value="CARBOXYLIC ACID TRANSPORTER PROTEIN HOMOLOG"/>
    <property type="match status" value="1"/>
</dbReference>
<evidence type="ECO:0000256" key="3">
    <source>
        <dbReference type="ARBA" id="ARBA00022989"/>
    </source>
</evidence>
<proteinExistence type="predicted"/>
<feature type="transmembrane region" description="Helical" evidence="5">
    <location>
        <begin position="156"/>
        <end position="176"/>
    </location>
</feature>
<feature type="transmembrane region" description="Helical" evidence="5">
    <location>
        <begin position="182"/>
        <end position="206"/>
    </location>
</feature>
<feature type="transmembrane region" description="Helical" evidence="5">
    <location>
        <begin position="390"/>
        <end position="413"/>
    </location>
</feature>
<reference evidence="7 8" key="1">
    <citation type="submission" date="2013-02" db="EMBL/GenBank/DDBJ databases">
        <title>The Genome Sequence of Acinetobacter sp. NIPH 758.</title>
        <authorList>
            <consortium name="The Broad Institute Genome Sequencing Platform"/>
            <consortium name="The Broad Institute Genome Sequencing Center for Infectious Disease"/>
            <person name="Cerqueira G."/>
            <person name="Feldgarden M."/>
            <person name="Courvalin P."/>
            <person name="Perichon B."/>
            <person name="Grillot-Courvalin C."/>
            <person name="Clermont D."/>
            <person name="Rocha E."/>
            <person name="Yoon E.-J."/>
            <person name="Nemec A."/>
            <person name="Walker B."/>
            <person name="Young S.K."/>
            <person name="Zeng Q."/>
            <person name="Gargeya S."/>
            <person name="Fitzgerald M."/>
            <person name="Haas B."/>
            <person name="Abouelleil A."/>
            <person name="Alvarado L."/>
            <person name="Arachchi H.M."/>
            <person name="Berlin A.M."/>
            <person name="Chapman S.B."/>
            <person name="Dewar J."/>
            <person name="Goldberg J."/>
            <person name="Griggs A."/>
            <person name="Gujja S."/>
            <person name="Hansen M."/>
            <person name="Howarth C."/>
            <person name="Imamovic A."/>
            <person name="Larimer J."/>
            <person name="McCowan C."/>
            <person name="Murphy C."/>
            <person name="Neiman D."/>
            <person name="Pearson M."/>
            <person name="Priest M."/>
            <person name="Roberts A."/>
            <person name="Saif S."/>
            <person name="Shea T."/>
            <person name="Sisk P."/>
            <person name="Sykes S."/>
            <person name="Wortman J."/>
            <person name="Nusbaum C."/>
            <person name="Birren B."/>
        </authorList>
    </citation>
    <scope>NUCLEOTIDE SEQUENCE [LARGE SCALE GENOMIC DNA]</scope>
    <source>
        <strain evidence="7 8">NIPH 758</strain>
    </source>
</reference>
<feature type="transmembrane region" description="Helical" evidence="5">
    <location>
        <begin position="123"/>
        <end position="144"/>
    </location>
</feature>
<feature type="transmembrane region" description="Helical" evidence="5">
    <location>
        <begin position="301"/>
        <end position="320"/>
    </location>
</feature>
<dbReference type="HOGENOM" id="CLU_001265_46_4_6"/>
<dbReference type="AlphaFoldDB" id="N8UUR0"/>
<feature type="transmembrane region" description="Helical" evidence="5">
    <location>
        <begin position="259"/>
        <end position="281"/>
    </location>
</feature>
<accession>N8UUR0</accession>
<dbReference type="InterPro" id="IPR036259">
    <property type="entry name" value="MFS_trans_sf"/>
</dbReference>
<evidence type="ECO:0000256" key="1">
    <source>
        <dbReference type="ARBA" id="ARBA00004141"/>
    </source>
</evidence>
<feature type="transmembrane region" description="Helical" evidence="5">
    <location>
        <begin position="354"/>
        <end position="378"/>
    </location>
</feature>
<feature type="transmembrane region" description="Helical" evidence="5">
    <location>
        <begin position="329"/>
        <end position="348"/>
    </location>
</feature>
<sequence>MVLAKGVNMSRQSMDVQHFIDEMPLSNLQKLITCLCFLIVAIDGFDTAAVGFIAPALKAEWGLQTTELAPLFSAGLFGLMAGALIFGPLSDKLGRKPILIGSVIMFGCASIFAAFSSDLQTLIIWRFVTGLGLGGALPNAITLTSEYAPTSRRSNLVTMMFCGFTIGSALGGIFSAQLLPQMGWQGILLIGGFAPLCMVPFLYFLLPESLRFLVLKKKSIKKIESIMHRIAPHASNIPALVPPVNEVEKSSLKDLFGKGLALGTFLIWFTFFMSLLIIYMISSWMPTLLTNAGFNLSHASWLTSIFQVGGTIGAIVLGLLMDKSDATRILSSAYVLGGMFLICLGFGIEHANTLLLMLAMFGVGVGISGSQVGANAFSSGFYPTHCRATGVSWANAAGRAGSVVGSIMGGWLMSLDLSSFTILSLLAIPAFCAAISMLLIKRLKKDQPKIAAALG</sequence>
<feature type="transmembrane region" description="Helical" evidence="5">
    <location>
        <begin position="98"/>
        <end position="117"/>
    </location>
</feature>
<evidence type="ECO:0000256" key="4">
    <source>
        <dbReference type="ARBA" id="ARBA00023136"/>
    </source>
</evidence>
<keyword evidence="4 5" id="KW-0472">Membrane</keyword>
<dbReference type="EMBL" id="APPC01000022">
    <property type="protein sequence ID" value="ENU91130.1"/>
    <property type="molecule type" value="Genomic_DNA"/>
</dbReference>
<dbReference type="eggNOG" id="COG2814">
    <property type="taxonomic scope" value="Bacteria"/>
</dbReference>
<dbReference type="Pfam" id="PF07690">
    <property type="entry name" value="MFS_1"/>
    <property type="match status" value="1"/>
</dbReference>
<dbReference type="InterPro" id="IPR011701">
    <property type="entry name" value="MFS"/>
</dbReference>
<organism evidence="7 8">
    <name type="scientific">Acinetobacter vivianii</name>
    <dbReference type="NCBI Taxonomy" id="1776742"/>
    <lineage>
        <taxon>Bacteria</taxon>
        <taxon>Pseudomonadati</taxon>
        <taxon>Pseudomonadota</taxon>
        <taxon>Gammaproteobacteria</taxon>
        <taxon>Moraxellales</taxon>
        <taxon>Moraxellaceae</taxon>
        <taxon>Acinetobacter</taxon>
    </lineage>
</organism>
<dbReference type="InterPro" id="IPR020846">
    <property type="entry name" value="MFS_dom"/>
</dbReference>